<dbReference type="Proteomes" id="UP000673691">
    <property type="component" value="Unassembled WGS sequence"/>
</dbReference>
<sequence>MSADEPARFPVCHASQGALGEVDRKPTTSVGAPDIVCRASQEPAIQLLGPLVHAVRPRHREAVRICCAKHQHQRRRLKLRNL</sequence>
<protein>
    <submittedName>
        <fullName evidence="1">Uncharacterized protein</fullName>
    </submittedName>
</protein>
<organism evidence="1 2">
    <name type="scientific">Olpidium bornovanus</name>
    <dbReference type="NCBI Taxonomy" id="278681"/>
    <lineage>
        <taxon>Eukaryota</taxon>
        <taxon>Fungi</taxon>
        <taxon>Fungi incertae sedis</taxon>
        <taxon>Olpidiomycota</taxon>
        <taxon>Olpidiomycotina</taxon>
        <taxon>Olpidiomycetes</taxon>
        <taxon>Olpidiales</taxon>
        <taxon>Olpidiaceae</taxon>
        <taxon>Olpidium</taxon>
    </lineage>
</organism>
<accession>A0A8H7ZR49</accession>
<proteinExistence type="predicted"/>
<evidence type="ECO:0000313" key="2">
    <source>
        <dbReference type="Proteomes" id="UP000673691"/>
    </source>
</evidence>
<keyword evidence="2" id="KW-1185">Reference proteome</keyword>
<name>A0A8H7ZR49_9FUNG</name>
<dbReference type="AlphaFoldDB" id="A0A8H7ZR49"/>
<dbReference type="EMBL" id="JAEFCI010008983">
    <property type="protein sequence ID" value="KAG5458098.1"/>
    <property type="molecule type" value="Genomic_DNA"/>
</dbReference>
<reference evidence="1 2" key="1">
    <citation type="journal article" name="Sci. Rep.">
        <title>Genome-scale phylogenetic analyses confirm Olpidium as the closest living zoosporic fungus to the non-flagellated, terrestrial fungi.</title>
        <authorList>
            <person name="Chang Y."/>
            <person name="Rochon D."/>
            <person name="Sekimoto S."/>
            <person name="Wang Y."/>
            <person name="Chovatia M."/>
            <person name="Sandor L."/>
            <person name="Salamov A."/>
            <person name="Grigoriev I.V."/>
            <person name="Stajich J.E."/>
            <person name="Spatafora J.W."/>
        </authorList>
    </citation>
    <scope>NUCLEOTIDE SEQUENCE [LARGE SCALE GENOMIC DNA]</scope>
    <source>
        <strain evidence="1">S191</strain>
    </source>
</reference>
<gene>
    <name evidence="1" type="ORF">BJ554DRAFT_1752</name>
</gene>
<evidence type="ECO:0000313" key="1">
    <source>
        <dbReference type="EMBL" id="KAG5458098.1"/>
    </source>
</evidence>
<comment type="caution">
    <text evidence="1">The sequence shown here is derived from an EMBL/GenBank/DDBJ whole genome shotgun (WGS) entry which is preliminary data.</text>
</comment>